<organism evidence="1 2">
    <name type="scientific">Catalinimonas alkaloidigena</name>
    <dbReference type="NCBI Taxonomy" id="1075417"/>
    <lineage>
        <taxon>Bacteria</taxon>
        <taxon>Pseudomonadati</taxon>
        <taxon>Bacteroidota</taxon>
        <taxon>Cytophagia</taxon>
        <taxon>Cytophagales</taxon>
        <taxon>Catalimonadaceae</taxon>
        <taxon>Catalinimonas</taxon>
    </lineage>
</organism>
<dbReference type="Proteomes" id="UP000198510">
    <property type="component" value="Unassembled WGS sequence"/>
</dbReference>
<evidence type="ECO:0000313" key="1">
    <source>
        <dbReference type="EMBL" id="SDM20122.1"/>
    </source>
</evidence>
<dbReference type="STRING" id="1075417.SAMN05421823_11189"/>
<dbReference type="AlphaFoldDB" id="A0A1G9R9X2"/>
<dbReference type="RefSeq" id="WP_089686616.1">
    <property type="nucleotide sequence ID" value="NZ_FNFO01000011.1"/>
</dbReference>
<dbReference type="EMBL" id="FNFO01000011">
    <property type="protein sequence ID" value="SDM20122.1"/>
    <property type="molecule type" value="Genomic_DNA"/>
</dbReference>
<protein>
    <submittedName>
        <fullName evidence="1">Uncharacterized protein</fullName>
    </submittedName>
</protein>
<evidence type="ECO:0000313" key="2">
    <source>
        <dbReference type="Proteomes" id="UP000198510"/>
    </source>
</evidence>
<gene>
    <name evidence="1" type="ORF">SAMN05421823_11189</name>
</gene>
<keyword evidence="2" id="KW-1185">Reference proteome</keyword>
<accession>A0A1G9R9X2</accession>
<sequence>MLLVLGLLMACATPPDPPFPSTVTLPSGERVTMGMPPPGSATGRIRTFEYLHLPDGAERLVVEVDSLNRAVLFEFYYPAGTQYPTVVHYHLARLGSPVRRYARPAGECTVWQHGGYDFEVCRSREPTARPDVIAHVWPTPR</sequence>
<name>A0A1G9R9X2_9BACT</name>
<proteinExistence type="predicted"/>
<reference evidence="1 2" key="1">
    <citation type="submission" date="2016-10" db="EMBL/GenBank/DDBJ databases">
        <authorList>
            <person name="de Groot N.N."/>
        </authorList>
    </citation>
    <scope>NUCLEOTIDE SEQUENCE [LARGE SCALE GENOMIC DNA]</scope>
    <source>
        <strain evidence="1 2">DSM 25186</strain>
    </source>
</reference>